<dbReference type="PANTHER" id="PTHR24100">
    <property type="entry name" value="BUTYROPHILIN"/>
    <property type="match status" value="1"/>
</dbReference>
<feature type="transmembrane region" description="Helical" evidence="4">
    <location>
        <begin position="127"/>
        <end position="151"/>
    </location>
</feature>
<dbReference type="Ensembl" id="ENSORLT00020029729.1">
    <property type="protein sequence ID" value="ENSORLP00020020360.1"/>
    <property type="gene ID" value="ENSORLG00020021375.1"/>
</dbReference>
<dbReference type="AlphaFoldDB" id="A0A3P9LI00"/>
<evidence type="ECO:0000259" key="5">
    <source>
        <dbReference type="PROSITE" id="PS50835"/>
    </source>
</evidence>
<evidence type="ECO:0000313" key="7">
    <source>
        <dbReference type="Proteomes" id="UP000265180"/>
    </source>
</evidence>
<reference evidence="6" key="4">
    <citation type="submission" date="2025-09" db="UniProtKB">
        <authorList>
            <consortium name="Ensembl"/>
        </authorList>
    </citation>
    <scope>IDENTIFICATION</scope>
    <source>
        <strain evidence="6">HNI</strain>
    </source>
</reference>
<dbReference type="PROSITE" id="PS50835">
    <property type="entry name" value="IG_LIKE"/>
    <property type="match status" value="1"/>
</dbReference>
<protein>
    <recommendedName>
        <fullName evidence="5">Ig-like domain-containing protein</fullName>
    </recommendedName>
</protein>
<dbReference type="PANTHER" id="PTHR24100:SF151">
    <property type="entry name" value="ICOS LIGAND"/>
    <property type="match status" value="1"/>
</dbReference>
<keyword evidence="4" id="KW-1133">Transmembrane helix</keyword>
<organism evidence="6 7">
    <name type="scientific">Oryzias latipes</name>
    <name type="common">Japanese rice fish</name>
    <name type="synonym">Japanese killifish</name>
    <dbReference type="NCBI Taxonomy" id="8090"/>
    <lineage>
        <taxon>Eukaryota</taxon>
        <taxon>Metazoa</taxon>
        <taxon>Chordata</taxon>
        <taxon>Craniata</taxon>
        <taxon>Vertebrata</taxon>
        <taxon>Euteleostomi</taxon>
        <taxon>Actinopterygii</taxon>
        <taxon>Neopterygii</taxon>
        <taxon>Teleostei</taxon>
        <taxon>Neoteleostei</taxon>
        <taxon>Acanthomorphata</taxon>
        <taxon>Ovalentaria</taxon>
        <taxon>Atherinomorphae</taxon>
        <taxon>Beloniformes</taxon>
        <taxon>Adrianichthyidae</taxon>
        <taxon>Oryziinae</taxon>
        <taxon>Oryzias</taxon>
    </lineage>
</organism>
<keyword evidence="3" id="KW-0393">Immunoglobulin domain</keyword>
<reference key="1">
    <citation type="journal article" date="2007" name="Nature">
        <title>The medaka draft genome and insights into vertebrate genome evolution.</title>
        <authorList>
            <person name="Kasahara M."/>
            <person name="Naruse K."/>
            <person name="Sasaki S."/>
            <person name="Nakatani Y."/>
            <person name="Qu W."/>
            <person name="Ahsan B."/>
            <person name="Yamada T."/>
            <person name="Nagayasu Y."/>
            <person name="Doi K."/>
            <person name="Kasai Y."/>
            <person name="Jindo T."/>
            <person name="Kobayashi D."/>
            <person name="Shimada A."/>
            <person name="Toyoda A."/>
            <person name="Kuroki Y."/>
            <person name="Fujiyama A."/>
            <person name="Sasaki T."/>
            <person name="Shimizu A."/>
            <person name="Asakawa S."/>
            <person name="Shimizu N."/>
            <person name="Hashimoto S."/>
            <person name="Yang J."/>
            <person name="Lee Y."/>
            <person name="Matsushima K."/>
            <person name="Sugano S."/>
            <person name="Sakaizumi M."/>
            <person name="Narita T."/>
            <person name="Ohishi K."/>
            <person name="Haga S."/>
            <person name="Ohta F."/>
            <person name="Nomoto H."/>
            <person name="Nogata K."/>
            <person name="Morishita T."/>
            <person name="Endo T."/>
            <person name="Shin-I T."/>
            <person name="Takeda H."/>
            <person name="Morishita S."/>
            <person name="Kohara Y."/>
        </authorList>
    </citation>
    <scope>NUCLEOTIDE SEQUENCE [LARGE SCALE GENOMIC DNA]</scope>
    <source>
        <strain>Hd-rR</strain>
    </source>
</reference>
<name>A0A3P9LI00_ORYLA</name>
<sequence length="154" mass="17996">VHSFIFYCVLIPFGVTGCWSLSLPLAGKRREHPGQLSDFVYLYWNRQIMTTYMSESILRVSLDQDGLKRGDVTLKIRNVSLQDEGKYSCFIPGKNFRETVQLNSPCSPEQLCHHQLECQLNTNIYKILLIFVLIYFFLSQILTVKYVYMFIVHD</sequence>
<proteinExistence type="predicted"/>
<keyword evidence="4" id="KW-0812">Transmembrane</keyword>
<dbReference type="InterPro" id="IPR050504">
    <property type="entry name" value="IgSF_BTN/MOG"/>
</dbReference>
<evidence type="ECO:0000313" key="6">
    <source>
        <dbReference type="Ensembl" id="ENSORLP00020020360.1"/>
    </source>
</evidence>
<dbReference type="InterPro" id="IPR013783">
    <property type="entry name" value="Ig-like_fold"/>
</dbReference>
<dbReference type="GO" id="GO:0016020">
    <property type="term" value="C:membrane"/>
    <property type="evidence" value="ECO:0007669"/>
    <property type="project" value="UniProtKB-SubCell"/>
</dbReference>
<comment type="subcellular location">
    <subcellularLocation>
        <location evidence="1">Membrane</location>
    </subcellularLocation>
</comment>
<dbReference type="InterPro" id="IPR007110">
    <property type="entry name" value="Ig-like_dom"/>
</dbReference>
<dbReference type="SUPFAM" id="SSF48726">
    <property type="entry name" value="Immunoglobulin"/>
    <property type="match status" value="1"/>
</dbReference>
<evidence type="ECO:0000256" key="1">
    <source>
        <dbReference type="ARBA" id="ARBA00004370"/>
    </source>
</evidence>
<keyword evidence="2 4" id="KW-0472">Membrane</keyword>
<reference evidence="6 7" key="2">
    <citation type="submission" date="2017-04" db="EMBL/GenBank/DDBJ databases">
        <title>CpG methylation of centromeres and impact of large insertions on vertebrate speciation.</title>
        <authorList>
            <person name="Ichikawa K."/>
            <person name="Yoshimura J."/>
            <person name="Morishita S."/>
        </authorList>
    </citation>
    <scope>NUCLEOTIDE SEQUENCE</scope>
    <source>
        <strain evidence="6 7">HNI</strain>
    </source>
</reference>
<evidence type="ECO:0000256" key="3">
    <source>
        <dbReference type="ARBA" id="ARBA00023319"/>
    </source>
</evidence>
<evidence type="ECO:0000256" key="4">
    <source>
        <dbReference type="SAM" id="Phobius"/>
    </source>
</evidence>
<evidence type="ECO:0000256" key="2">
    <source>
        <dbReference type="ARBA" id="ARBA00023136"/>
    </source>
</evidence>
<dbReference type="InterPro" id="IPR036179">
    <property type="entry name" value="Ig-like_dom_sf"/>
</dbReference>
<feature type="domain" description="Ig-like" evidence="5">
    <location>
        <begin position="1"/>
        <end position="101"/>
    </location>
</feature>
<dbReference type="Proteomes" id="UP000265180">
    <property type="component" value="Chromosome 18"/>
</dbReference>
<reference evidence="6" key="3">
    <citation type="submission" date="2025-08" db="UniProtKB">
        <authorList>
            <consortium name="Ensembl"/>
        </authorList>
    </citation>
    <scope>IDENTIFICATION</scope>
    <source>
        <strain evidence="6">HNI</strain>
    </source>
</reference>
<dbReference type="Gene3D" id="2.60.40.10">
    <property type="entry name" value="Immunoglobulins"/>
    <property type="match status" value="1"/>
</dbReference>
<accession>A0A3P9LI00</accession>
<feature type="transmembrane region" description="Helical" evidence="4">
    <location>
        <begin position="6"/>
        <end position="26"/>
    </location>
</feature>